<accession>A0A4Y2ISY6</accession>
<reference evidence="1 2" key="1">
    <citation type="journal article" date="2019" name="Sci. Rep.">
        <title>Orb-weaving spider Araneus ventricosus genome elucidates the spidroin gene catalogue.</title>
        <authorList>
            <person name="Kono N."/>
            <person name="Nakamura H."/>
            <person name="Ohtoshi R."/>
            <person name="Moran D.A.P."/>
            <person name="Shinohara A."/>
            <person name="Yoshida Y."/>
            <person name="Fujiwara M."/>
            <person name="Mori M."/>
            <person name="Tomita M."/>
            <person name="Arakawa K."/>
        </authorList>
    </citation>
    <scope>NUCLEOTIDE SEQUENCE [LARGE SCALE GENOMIC DNA]</scope>
</reference>
<keyword evidence="2" id="KW-1185">Reference proteome</keyword>
<protein>
    <submittedName>
        <fullName evidence="1">Uncharacterized protein</fullName>
    </submittedName>
</protein>
<proteinExistence type="predicted"/>
<dbReference type="EMBL" id="BGPR01002910">
    <property type="protein sequence ID" value="GBM80887.1"/>
    <property type="molecule type" value="Genomic_DNA"/>
</dbReference>
<evidence type="ECO:0000313" key="1">
    <source>
        <dbReference type="EMBL" id="GBM80887.1"/>
    </source>
</evidence>
<gene>
    <name evidence="1" type="ORF">AVEN_52360_1</name>
</gene>
<comment type="caution">
    <text evidence="1">The sequence shown here is derived from an EMBL/GenBank/DDBJ whole genome shotgun (WGS) entry which is preliminary data.</text>
</comment>
<evidence type="ECO:0000313" key="2">
    <source>
        <dbReference type="Proteomes" id="UP000499080"/>
    </source>
</evidence>
<name>A0A4Y2ISY6_ARAVE</name>
<dbReference type="AlphaFoldDB" id="A0A4Y2ISY6"/>
<sequence>MTSTSLSGLNWIEDVLRSGFETGYYFMKTLDWNIGQRRYWWDVEADPLQIPGSVAMTRSQISCWIGFEAVGS</sequence>
<dbReference type="Proteomes" id="UP000499080">
    <property type="component" value="Unassembled WGS sequence"/>
</dbReference>
<organism evidence="1 2">
    <name type="scientific">Araneus ventricosus</name>
    <name type="common">Orbweaver spider</name>
    <name type="synonym">Epeira ventricosa</name>
    <dbReference type="NCBI Taxonomy" id="182803"/>
    <lineage>
        <taxon>Eukaryota</taxon>
        <taxon>Metazoa</taxon>
        <taxon>Ecdysozoa</taxon>
        <taxon>Arthropoda</taxon>
        <taxon>Chelicerata</taxon>
        <taxon>Arachnida</taxon>
        <taxon>Araneae</taxon>
        <taxon>Araneomorphae</taxon>
        <taxon>Entelegynae</taxon>
        <taxon>Araneoidea</taxon>
        <taxon>Araneidae</taxon>
        <taxon>Araneus</taxon>
    </lineage>
</organism>